<dbReference type="PRINTS" id="PR01130">
    <property type="entry name" value="DERENTRNSPRT"/>
</dbReference>
<feature type="transmembrane region" description="Helical" evidence="8">
    <location>
        <begin position="156"/>
        <end position="177"/>
    </location>
</feature>
<dbReference type="InterPro" id="IPR002259">
    <property type="entry name" value="Eqnu_transpt"/>
</dbReference>
<feature type="coiled-coil region" evidence="7">
    <location>
        <begin position="230"/>
        <end position="257"/>
    </location>
</feature>
<dbReference type="PANTHER" id="PTHR10332:SF10">
    <property type="entry name" value="EQUILIBRATIVE NUCLEOSIDE TRANSPORTER 4"/>
    <property type="match status" value="1"/>
</dbReference>
<feature type="transmembrane region" description="Helical" evidence="8">
    <location>
        <begin position="439"/>
        <end position="460"/>
    </location>
</feature>
<dbReference type="VEuPathDB" id="ToxoDB:TGP89_244440"/>
<evidence type="ECO:0000256" key="8">
    <source>
        <dbReference type="SAM" id="Phobius"/>
    </source>
</evidence>
<dbReference type="Pfam" id="PF01733">
    <property type="entry name" value="Nucleoside_tran"/>
    <property type="match status" value="1"/>
</dbReference>
<dbReference type="GO" id="GO:0005337">
    <property type="term" value="F:nucleoside transmembrane transporter activity"/>
    <property type="evidence" value="ECO:0007669"/>
    <property type="project" value="InterPro"/>
</dbReference>
<evidence type="ECO:0000256" key="5">
    <source>
        <dbReference type="ARBA" id="ARBA00022989"/>
    </source>
</evidence>
<comment type="subcellular location">
    <subcellularLocation>
        <location evidence="1">Membrane</location>
        <topology evidence="1">Multi-pass membrane protein</topology>
    </subcellularLocation>
</comment>
<dbReference type="Proteomes" id="UP000028828">
    <property type="component" value="Unassembled WGS sequence"/>
</dbReference>
<dbReference type="AlphaFoldDB" id="A0A086JQL6"/>
<dbReference type="OrthoDB" id="46396at2759"/>
<dbReference type="InterPro" id="IPR036259">
    <property type="entry name" value="MFS_trans_sf"/>
</dbReference>
<feature type="transmembrane region" description="Helical" evidence="8">
    <location>
        <begin position="30"/>
        <end position="48"/>
    </location>
</feature>
<accession>A0A086JQL6</accession>
<feature type="transmembrane region" description="Helical" evidence="8">
    <location>
        <begin position="125"/>
        <end position="144"/>
    </location>
</feature>
<comment type="similarity">
    <text evidence="2">Belongs to the SLC29A/ENT transporter (TC 2.A.57) family.</text>
</comment>
<evidence type="ECO:0000256" key="7">
    <source>
        <dbReference type="SAM" id="Coils"/>
    </source>
</evidence>
<evidence type="ECO:0000313" key="10">
    <source>
        <dbReference type="Proteomes" id="UP000028828"/>
    </source>
</evidence>
<dbReference type="GO" id="GO:0005886">
    <property type="term" value="C:plasma membrane"/>
    <property type="evidence" value="ECO:0007669"/>
    <property type="project" value="TreeGrafter"/>
</dbReference>
<keyword evidence="6 8" id="KW-0472">Membrane</keyword>
<gene>
    <name evidence="9" type="ORF">TGP89_244440</name>
</gene>
<evidence type="ECO:0000256" key="3">
    <source>
        <dbReference type="ARBA" id="ARBA00022448"/>
    </source>
</evidence>
<name>A0A086JQL6_TOXGO</name>
<protein>
    <submittedName>
        <fullName evidence="9">Nucleoside transporter protein</fullName>
    </submittedName>
</protein>
<evidence type="ECO:0000313" key="9">
    <source>
        <dbReference type="EMBL" id="KFG34434.1"/>
    </source>
</evidence>
<evidence type="ECO:0000256" key="4">
    <source>
        <dbReference type="ARBA" id="ARBA00022692"/>
    </source>
</evidence>
<proteinExistence type="inferred from homology"/>
<keyword evidence="7" id="KW-0175">Coiled coil</keyword>
<dbReference type="EMBL" id="AEYI02001674">
    <property type="protein sequence ID" value="KFG34434.1"/>
    <property type="molecule type" value="Genomic_DNA"/>
</dbReference>
<comment type="caution">
    <text evidence="9">The sequence shown here is derived from an EMBL/GenBank/DDBJ whole genome shotgun (WGS) entry which is preliminary data.</text>
</comment>
<dbReference type="SUPFAM" id="SSF103473">
    <property type="entry name" value="MFS general substrate transporter"/>
    <property type="match status" value="1"/>
</dbReference>
<sequence length="462" mass="50966">MSTIEERAVAAQQMSKADDGKAPGMSRSDFVLAASFFLIAGVNSLIAWNVTLNLNPYFSTHCFSGNEWGNTLLAMFQLACMCIQIYLLKFGSGGAKKSYFFFAGIVNAITFTIFTPLVVYLPESAAVACMHICCFFLGIGSGVLQGGGFPYAASLPYNFCGFISTGQGLAAIIAFIWNTVFAFTLFDLDTRDGLVAMAWTSYGFAAVLSLVYFALFLVILKKPWAQGPFERQALEDVAAKEKAVQKAEAKKAEGDREAQYEQQDGNVFAVTAPTSIVDEESGVKVDGTEKRPARVFLRDAAPHLLNIGLTFFITLNNFPKIGPVGWNYNQQVNNHFIIMFGVFALGDVTGRFFPDLSQFSPKYFSWTMIPPKLVVPLCLLRSVFYVPFFLGYKLENTQVVNDFWFYVIIMLLFAFTQGWFCTLGFVYSMTSVRESERGVTGPLSVLCLSVGILAGLYLALAY</sequence>
<reference evidence="9 10" key="1">
    <citation type="submission" date="2014-03" db="EMBL/GenBank/DDBJ databases">
        <authorList>
            <person name="Sibley D."/>
            <person name="Venepally P."/>
            <person name="Karamycheva S."/>
            <person name="Hadjithomas M."/>
            <person name="Khan A."/>
            <person name="Brunk B."/>
            <person name="Roos D."/>
            <person name="Caler E."/>
            <person name="Lorenzi H."/>
        </authorList>
    </citation>
    <scope>NUCLEOTIDE SEQUENCE [LARGE SCALE GENOMIC DNA]</scope>
    <source>
        <strain evidence="10">p89</strain>
    </source>
</reference>
<feature type="transmembrane region" description="Helical" evidence="8">
    <location>
        <begin position="197"/>
        <end position="220"/>
    </location>
</feature>
<feature type="transmembrane region" description="Helical" evidence="8">
    <location>
        <begin position="335"/>
        <end position="353"/>
    </location>
</feature>
<organism evidence="9 10">
    <name type="scientific">Toxoplasma gondii p89</name>
    <dbReference type="NCBI Taxonomy" id="943119"/>
    <lineage>
        <taxon>Eukaryota</taxon>
        <taxon>Sar</taxon>
        <taxon>Alveolata</taxon>
        <taxon>Apicomplexa</taxon>
        <taxon>Conoidasida</taxon>
        <taxon>Coccidia</taxon>
        <taxon>Eucoccidiorida</taxon>
        <taxon>Eimeriorina</taxon>
        <taxon>Sarcocystidae</taxon>
        <taxon>Toxoplasma</taxon>
    </lineage>
</organism>
<evidence type="ECO:0000256" key="1">
    <source>
        <dbReference type="ARBA" id="ARBA00004141"/>
    </source>
</evidence>
<keyword evidence="3" id="KW-0813">Transport</keyword>
<feature type="transmembrane region" description="Helical" evidence="8">
    <location>
        <begin position="404"/>
        <end position="427"/>
    </location>
</feature>
<dbReference type="PANTHER" id="PTHR10332">
    <property type="entry name" value="EQUILIBRATIVE NUCLEOSIDE TRANSPORTER"/>
    <property type="match status" value="1"/>
</dbReference>
<feature type="transmembrane region" description="Helical" evidence="8">
    <location>
        <begin position="99"/>
        <end position="119"/>
    </location>
</feature>
<dbReference type="SMR" id="A0A086JQL6"/>
<evidence type="ECO:0000256" key="2">
    <source>
        <dbReference type="ARBA" id="ARBA00007965"/>
    </source>
</evidence>
<feature type="transmembrane region" description="Helical" evidence="8">
    <location>
        <begin position="373"/>
        <end position="392"/>
    </location>
</feature>
<evidence type="ECO:0000256" key="6">
    <source>
        <dbReference type="ARBA" id="ARBA00023136"/>
    </source>
</evidence>
<feature type="transmembrane region" description="Helical" evidence="8">
    <location>
        <begin position="68"/>
        <end position="87"/>
    </location>
</feature>
<keyword evidence="5 8" id="KW-1133">Transmembrane helix</keyword>
<keyword evidence="4 8" id="KW-0812">Transmembrane</keyword>